<gene>
    <name evidence="3" type="ORF">PRUPE_1G552000</name>
</gene>
<sequence length="775" mass="87907">MGSKRKRSKERCSPAMEETPTRSHIPPLTFQTLISAIQAPEGPKLPLLKRLYFLLVTLSLNEPMRCFNFEGAFDHCGVEGKLEDIHNLINVLFEELDRRFKLFFSALCDVFASRGQEHMEYDTDMFATADELPLLLRCCMLVLALADPTMLVEKTQFLLSVLGSLIYLVTNGGEEKNSVRFQKFVSSKFTYTDVGGSSTTVSEEFVASLCFTEPSDPWCPTLCAVLEIFADELVMRRLLREYFSLVDSTSSTTEILFQCHFVKGDIGSVLEVISVHFISSVYGKRANENFLKRLFCDFGQHCRVPELSLTSAVSLLQNPVMLSAPKMLQTHMTLLVSEAIDVDVSLKNARPDLRLMEGYLTAFERSVHLYTSHMSGSLMDFHPLGVKCSYDSSCMLGRSSQPSFESYIQQVTRDKIYDLVTDSDSLWDLYLCNMFHRTKSDLMATSFTYVNESQHIFDESCRDDILSVLRSIILLSFSCDVSDTVLYRKGVTSPQDIYLLASILKLMSTSLLKAICSLRHGGDLDSPRTLKDVSSKEYDFVVDIIGCFHQFNTSLPNQKFLFDMMKTCPLIHKTSKWMLLHFSGLLSLCFASGIDFLVKGCISTIMALLHLYVFEESDLVALSSLLVSGSQTFSSGLSSDKVTDAVVKKKSVRRVAMKFQKIQTLHLSKESQSEVAETSENACFMRSTRESMNVMEEETEETCNGEVFLNCILGSSQKSDIDDLADFIVCKPAKDYSGWWKDRERYRGMKIQRKKQLRWEKRKNAWKSMVGKKHR</sequence>
<name>A0A251RID4_PRUPE</name>
<evidence type="ECO:0000256" key="1">
    <source>
        <dbReference type="SAM" id="MobiDB-lite"/>
    </source>
</evidence>
<feature type="region of interest" description="Disordered" evidence="1">
    <location>
        <begin position="1"/>
        <end position="23"/>
    </location>
</feature>
<dbReference type="AlphaFoldDB" id="A0A251RID4"/>
<accession>A0A251RID4</accession>
<keyword evidence="4" id="KW-1185">Reference proteome</keyword>
<dbReference type="OrthoDB" id="1882119at2759"/>
<dbReference type="PANTHER" id="PTHR36786:SF1">
    <property type="entry name" value="2-ISOPROPYLMALATE SYNTHASE"/>
    <property type="match status" value="1"/>
</dbReference>
<organism evidence="3 4">
    <name type="scientific">Prunus persica</name>
    <name type="common">Peach</name>
    <name type="synonym">Amygdalus persica</name>
    <dbReference type="NCBI Taxonomy" id="3760"/>
    <lineage>
        <taxon>Eukaryota</taxon>
        <taxon>Viridiplantae</taxon>
        <taxon>Streptophyta</taxon>
        <taxon>Embryophyta</taxon>
        <taxon>Tracheophyta</taxon>
        <taxon>Spermatophyta</taxon>
        <taxon>Magnoliopsida</taxon>
        <taxon>eudicotyledons</taxon>
        <taxon>Gunneridae</taxon>
        <taxon>Pentapetalae</taxon>
        <taxon>rosids</taxon>
        <taxon>fabids</taxon>
        <taxon>Rosales</taxon>
        <taxon>Rosaceae</taxon>
        <taxon>Amygdaloideae</taxon>
        <taxon>Amygdaleae</taxon>
        <taxon>Prunus</taxon>
    </lineage>
</organism>
<dbReference type="EMBL" id="CM007651">
    <property type="protein sequence ID" value="ONI35737.1"/>
    <property type="molecule type" value="Genomic_DNA"/>
</dbReference>
<protein>
    <recommendedName>
        <fullName evidence="2">DUF7812 domain-containing protein</fullName>
    </recommendedName>
</protein>
<dbReference type="Pfam" id="PF25104">
    <property type="entry name" value="DUF7812"/>
    <property type="match status" value="1"/>
</dbReference>
<proteinExistence type="predicted"/>
<dbReference type="PANTHER" id="PTHR36786">
    <property type="entry name" value="2-ISOPROPYLMALATE SYNTHASE"/>
    <property type="match status" value="1"/>
</dbReference>
<evidence type="ECO:0000313" key="4">
    <source>
        <dbReference type="Proteomes" id="UP000006882"/>
    </source>
</evidence>
<evidence type="ECO:0000313" key="3">
    <source>
        <dbReference type="EMBL" id="ONI35737.1"/>
    </source>
</evidence>
<dbReference type="STRING" id="3760.A0A251RID4"/>
<dbReference type="Gramene" id="ONI35737">
    <property type="protein sequence ID" value="ONI35737"/>
    <property type="gene ID" value="PRUPE_1G552000"/>
</dbReference>
<dbReference type="Proteomes" id="UP000006882">
    <property type="component" value="Chromosome G1"/>
</dbReference>
<dbReference type="eggNOG" id="ENOG502QSWA">
    <property type="taxonomic scope" value="Eukaryota"/>
</dbReference>
<feature type="domain" description="DUF7812" evidence="2">
    <location>
        <begin position="134"/>
        <end position="622"/>
    </location>
</feature>
<dbReference type="InterPro" id="IPR056714">
    <property type="entry name" value="DUF7812"/>
</dbReference>
<evidence type="ECO:0000259" key="2">
    <source>
        <dbReference type="Pfam" id="PF25104"/>
    </source>
</evidence>
<reference evidence="3 4" key="1">
    <citation type="journal article" date="2013" name="Nat. Genet.">
        <title>The high-quality draft genome of peach (Prunus persica) identifies unique patterns of genetic diversity, domestication and genome evolution.</title>
        <authorList>
            <consortium name="International Peach Genome Initiative"/>
            <person name="Verde I."/>
            <person name="Abbott A.G."/>
            <person name="Scalabrin S."/>
            <person name="Jung S."/>
            <person name="Shu S."/>
            <person name="Marroni F."/>
            <person name="Zhebentyayeva T."/>
            <person name="Dettori M.T."/>
            <person name="Grimwood J."/>
            <person name="Cattonaro F."/>
            <person name="Zuccolo A."/>
            <person name="Rossini L."/>
            <person name="Jenkins J."/>
            <person name="Vendramin E."/>
            <person name="Meisel L.A."/>
            <person name="Decroocq V."/>
            <person name="Sosinski B."/>
            <person name="Prochnik S."/>
            <person name="Mitros T."/>
            <person name="Policriti A."/>
            <person name="Cipriani G."/>
            <person name="Dondini L."/>
            <person name="Ficklin S."/>
            <person name="Goodstein D.M."/>
            <person name="Xuan P."/>
            <person name="Del Fabbro C."/>
            <person name="Aramini V."/>
            <person name="Copetti D."/>
            <person name="Gonzalez S."/>
            <person name="Horner D.S."/>
            <person name="Falchi R."/>
            <person name="Lucas S."/>
            <person name="Mica E."/>
            <person name="Maldonado J."/>
            <person name="Lazzari B."/>
            <person name="Bielenberg D."/>
            <person name="Pirona R."/>
            <person name="Miculan M."/>
            <person name="Barakat A."/>
            <person name="Testolin R."/>
            <person name="Stella A."/>
            <person name="Tartarini S."/>
            <person name="Tonutti P."/>
            <person name="Arus P."/>
            <person name="Orellana A."/>
            <person name="Wells C."/>
            <person name="Main D."/>
            <person name="Vizzotto G."/>
            <person name="Silva H."/>
            <person name="Salamini F."/>
            <person name="Schmutz J."/>
            <person name="Morgante M."/>
            <person name="Rokhsar D.S."/>
        </authorList>
    </citation>
    <scope>NUCLEOTIDE SEQUENCE [LARGE SCALE GENOMIC DNA]</scope>
    <source>
        <strain evidence="4">cv. Nemared</strain>
    </source>
</reference>